<feature type="signal peptide" evidence="2">
    <location>
        <begin position="1"/>
        <end position="21"/>
    </location>
</feature>
<keyword evidence="4" id="KW-1185">Reference proteome</keyword>
<keyword evidence="1" id="KW-0472">Membrane</keyword>
<dbReference type="EMBL" id="JAPJDZ010000046">
    <property type="protein sequence ID" value="MDP5137365.1"/>
    <property type="molecule type" value="Genomic_DNA"/>
</dbReference>
<evidence type="ECO:0000313" key="3">
    <source>
        <dbReference type="EMBL" id="MDP5137365.1"/>
    </source>
</evidence>
<accession>A0ABT9I1V3</accession>
<sequence length="588" mass="63466">MKLSRISLALLPLLSLCSVQAAVYNVVEVGNVPELKSTYASGINDSGDTVFNGAIKVQRGTTSSGAPLYDYTYFNYPVDLDAIDFENSIIQAFFTDEQLADINSGNITADIQSILLSNNLALQVIGNAIGYVKTGTEQAQNFTLRDTAMARANSEYIYDINSAGIAVGMATSTYTKQSFTPVAEDDATTEPETQELWVPDLPYLSGVVVVSGEPLVLPPPYQDFGGGMSSAKAISNSGFIAGYGSIGLVDEAREFLETNCNGESLPINSCFYGQYTSELRTPGKQGQSLTSFGYTQRGLIWQIEGSNISAPTVLGFLGEKNTQLEHSKEGALAINYFSQALAVNNSGIAVGVSSYTDEDKPYFTNEVYRTTHATLFVENEALPMVDADSWLTSTSVGINNNNIAVGYASKVINGNTRNKMFYYDYSTNTTSFVTGFFDSSGTVPRAINDDNVIVGSAEVIASGTTTRRIHGFMYDVGSDNFVDLNTLIGCNSPYTIVEGRDINSNGTIVATALVNRDTRDLLGNVVVDAQGNPEEEVVTTVVTLQPIANGEVDVCNTGESEYERKGASLGVWTFLFGGALIWWRRRKY</sequence>
<evidence type="ECO:0000256" key="2">
    <source>
        <dbReference type="SAM" id="SignalP"/>
    </source>
</evidence>
<evidence type="ECO:0000313" key="4">
    <source>
        <dbReference type="Proteomes" id="UP001231109"/>
    </source>
</evidence>
<gene>
    <name evidence="3" type="ORF">ORJ04_15520</name>
</gene>
<evidence type="ECO:0000256" key="1">
    <source>
        <dbReference type="SAM" id="Phobius"/>
    </source>
</evidence>
<keyword evidence="2" id="KW-0732">Signal</keyword>
<organism evidence="3 4">
    <name type="scientific">Rheinheimera baltica</name>
    <dbReference type="NCBI Taxonomy" id="67576"/>
    <lineage>
        <taxon>Bacteria</taxon>
        <taxon>Pseudomonadati</taxon>
        <taxon>Pseudomonadota</taxon>
        <taxon>Gammaproteobacteria</taxon>
        <taxon>Chromatiales</taxon>
        <taxon>Chromatiaceae</taxon>
        <taxon>Rheinheimera</taxon>
    </lineage>
</organism>
<dbReference type="RefSeq" id="WP_305976720.1">
    <property type="nucleotide sequence ID" value="NZ_JAPJDZ010000046.1"/>
</dbReference>
<dbReference type="Pfam" id="PF11949">
    <property type="entry name" value="DUF3466"/>
    <property type="match status" value="1"/>
</dbReference>
<keyword evidence="1" id="KW-0812">Transmembrane</keyword>
<keyword evidence="1" id="KW-1133">Transmembrane helix</keyword>
<feature type="chain" id="PRO_5045919453" evidence="2">
    <location>
        <begin position="22"/>
        <end position="588"/>
    </location>
</feature>
<reference evidence="3 4" key="1">
    <citation type="submission" date="2022-11" db="EMBL/GenBank/DDBJ databases">
        <title>Viruses from the air-sea interface of a natural surface slick.</title>
        <authorList>
            <person name="Rahlff J."/>
            <person name="Holmfeldt K."/>
        </authorList>
    </citation>
    <scope>NUCLEOTIDE SEQUENCE [LARGE SCALE GENOMIC DNA]</scope>
    <source>
        <strain evidence="3 4">SMS4</strain>
    </source>
</reference>
<proteinExistence type="predicted"/>
<comment type="caution">
    <text evidence="3">The sequence shown here is derived from an EMBL/GenBank/DDBJ whole genome shotgun (WGS) entry which is preliminary data.</text>
</comment>
<dbReference type="Proteomes" id="UP001231109">
    <property type="component" value="Unassembled WGS sequence"/>
</dbReference>
<feature type="transmembrane region" description="Helical" evidence="1">
    <location>
        <begin position="566"/>
        <end position="583"/>
    </location>
</feature>
<name>A0ABT9I1V3_9GAMM</name>
<dbReference type="InterPro" id="IPR022562">
    <property type="entry name" value="DUF3466"/>
</dbReference>
<protein>
    <submittedName>
        <fullName evidence="3">DUF3466 family protein</fullName>
    </submittedName>
</protein>